<gene>
    <name evidence="3" type="ORF">K227x_21670</name>
</gene>
<evidence type="ECO:0000313" key="3">
    <source>
        <dbReference type="EMBL" id="QDT03782.1"/>
    </source>
</evidence>
<dbReference type="PANTHER" id="PTHR43752:SF2">
    <property type="entry name" value="BNR_ASP-BOX REPEAT FAMILY PROTEIN"/>
    <property type="match status" value="1"/>
</dbReference>
<dbReference type="KEGG" id="rlc:K227x_21670"/>
<protein>
    <submittedName>
        <fullName evidence="3">BNR/Asp-box repeat protein</fullName>
    </submittedName>
</protein>
<dbReference type="Gene3D" id="2.120.10.10">
    <property type="match status" value="2"/>
</dbReference>
<dbReference type="EMBL" id="CP036525">
    <property type="protein sequence ID" value="QDT03782.1"/>
    <property type="molecule type" value="Genomic_DNA"/>
</dbReference>
<evidence type="ECO:0000256" key="1">
    <source>
        <dbReference type="SAM" id="SignalP"/>
    </source>
</evidence>
<dbReference type="RefSeq" id="WP_145169387.1">
    <property type="nucleotide sequence ID" value="NZ_CP036525.1"/>
</dbReference>
<name>A0A517N9H7_9BACT</name>
<proteinExistence type="predicted"/>
<sequence length="392" mass="43433" precursor="true">MSLIKMRSVFRFASLAFAFCCVDGGHSNASDVAADHPLSKTISIPTIDISHETSRHTIVAQGTPEIYQGHPCTVLLPDGKTMFCTWSINHAGHLGPLARSNDGGKTWTGLLEVPKNWTEVTQTTPTIHYLVDPNGIGRIFVFGGQDFPGRLRQAYSEDGGVTWTPMKETGLAAECAPKTILSFDDGKRLVMWCDRRGPFAANRPDAAPYIWEAESLDGGLTWSPERPVVRTESRWGQPAVIRSPDGKQLLMVLRNENSHSLFSVSDDEGKSWSKVRPLPAALTGHRPKMLYAPDGRLVLVMRDTATTSKTLGHFVAWVGTYEDIVSNRQGQYRIKLLHSNAGWDCGYSGLELLPDGTFVATTYIKYRPDENKHSVVTTRFNLNDIDQKEAMQ</sequence>
<keyword evidence="1" id="KW-0732">Signal</keyword>
<reference evidence="3 4" key="1">
    <citation type="submission" date="2019-02" db="EMBL/GenBank/DDBJ databases">
        <title>Deep-cultivation of Planctomycetes and their phenomic and genomic characterization uncovers novel biology.</title>
        <authorList>
            <person name="Wiegand S."/>
            <person name="Jogler M."/>
            <person name="Boedeker C."/>
            <person name="Pinto D."/>
            <person name="Vollmers J."/>
            <person name="Rivas-Marin E."/>
            <person name="Kohn T."/>
            <person name="Peeters S.H."/>
            <person name="Heuer A."/>
            <person name="Rast P."/>
            <person name="Oberbeckmann S."/>
            <person name="Bunk B."/>
            <person name="Jeske O."/>
            <person name="Meyerdierks A."/>
            <person name="Storesund J.E."/>
            <person name="Kallscheuer N."/>
            <person name="Luecker S."/>
            <person name="Lage O.M."/>
            <person name="Pohl T."/>
            <person name="Merkel B.J."/>
            <person name="Hornburger P."/>
            <person name="Mueller R.-W."/>
            <person name="Bruemmer F."/>
            <person name="Labrenz M."/>
            <person name="Spormann A.M."/>
            <person name="Op den Camp H."/>
            <person name="Overmann J."/>
            <person name="Amann R."/>
            <person name="Jetten M.S.M."/>
            <person name="Mascher T."/>
            <person name="Medema M.H."/>
            <person name="Devos D.P."/>
            <person name="Kaster A.-K."/>
            <person name="Ovreas L."/>
            <person name="Rohde M."/>
            <person name="Galperin M.Y."/>
            <person name="Jogler C."/>
        </authorList>
    </citation>
    <scope>NUCLEOTIDE SEQUENCE [LARGE SCALE GENOMIC DNA]</scope>
    <source>
        <strain evidence="3 4">K22_7</strain>
    </source>
</reference>
<feature type="domain" description="Sialidase" evidence="2">
    <location>
        <begin position="215"/>
        <end position="307"/>
    </location>
</feature>
<feature type="signal peptide" evidence="1">
    <location>
        <begin position="1"/>
        <end position="18"/>
    </location>
</feature>
<dbReference type="PANTHER" id="PTHR43752">
    <property type="entry name" value="BNR/ASP-BOX REPEAT FAMILY PROTEIN"/>
    <property type="match status" value="1"/>
</dbReference>
<dbReference type="AlphaFoldDB" id="A0A517N9H7"/>
<organism evidence="3 4">
    <name type="scientific">Rubripirellula lacrimiformis</name>
    <dbReference type="NCBI Taxonomy" id="1930273"/>
    <lineage>
        <taxon>Bacteria</taxon>
        <taxon>Pseudomonadati</taxon>
        <taxon>Planctomycetota</taxon>
        <taxon>Planctomycetia</taxon>
        <taxon>Pirellulales</taxon>
        <taxon>Pirellulaceae</taxon>
        <taxon>Rubripirellula</taxon>
    </lineage>
</organism>
<dbReference type="InterPro" id="IPR011040">
    <property type="entry name" value="Sialidase"/>
</dbReference>
<dbReference type="OrthoDB" id="9807193at2"/>
<evidence type="ECO:0000313" key="4">
    <source>
        <dbReference type="Proteomes" id="UP000318538"/>
    </source>
</evidence>
<dbReference type="CDD" id="cd15482">
    <property type="entry name" value="Sialidase_non-viral"/>
    <property type="match status" value="1"/>
</dbReference>
<evidence type="ECO:0000259" key="2">
    <source>
        <dbReference type="Pfam" id="PF13088"/>
    </source>
</evidence>
<dbReference type="InterPro" id="IPR036278">
    <property type="entry name" value="Sialidase_sf"/>
</dbReference>
<keyword evidence="4" id="KW-1185">Reference proteome</keyword>
<dbReference type="Pfam" id="PF13088">
    <property type="entry name" value="BNR_2"/>
    <property type="match status" value="1"/>
</dbReference>
<feature type="chain" id="PRO_5022093944" evidence="1">
    <location>
        <begin position="19"/>
        <end position="392"/>
    </location>
</feature>
<accession>A0A517N9H7</accession>
<dbReference type="SUPFAM" id="SSF50939">
    <property type="entry name" value="Sialidases"/>
    <property type="match status" value="1"/>
</dbReference>
<dbReference type="Proteomes" id="UP000318538">
    <property type="component" value="Chromosome"/>
</dbReference>